<dbReference type="SMART" id="SM00849">
    <property type="entry name" value="Lactamase_B"/>
    <property type="match status" value="1"/>
</dbReference>
<proteinExistence type="predicted"/>
<dbReference type="InterPro" id="IPR050855">
    <property type="entry name" value="NDM-1-like"/>
</dbReference>
<protein>
    <submittedName>
        <fullName evidence="2">MBL fold metallo-hydrolase</fullName>
    </submittedName>
</protein>
<dbReference type="InterPro" id="IPR036866">
    <property type="entry name" value="RibonucZ/Hydroxyglut_hydro"/>
</dbReference>
<dbReference type="Pfam" id="PF00753">
    <property type="entry name" value="Lactamase_B"/>
    <property type="match status" value="1"/>
</dbReference>
<keyword evidence="2" id="KW-0378">Hydrolase</keyword>
<dbReference type="Proteomes" id="UP000436284">
    <property type="component" value="Unassembled WGS sequence"/>
</dbReference>
<dbReference type="RefSeq" id="WP_160655348.1">
    <property type="nucleotide sequence ID" value="NZ_JBHRWU010000001.1"/>
</dbReference>
<evidence type="ECO:0000313" key="3">
    <source>
        <dbReference type="Proteomes" id="UP000436284"/>
    </source>
</evidence>
<dbReference type="OrthoDB" id="9802248at2"/>
<name>A0A6N8U0D3_9STAP</name>
<dbReference type="EMBL" id="WUUK01000003">
    <property type="protein sequence ID" value="MXQ51212.1"/>
    <property type="molecule type" value="Genomic_DNA"/>
</dbReference>
<dbReference type="PANTHER" id="PTHR42951:SF17">
    <property type="entry name" value="METALLO-BETA-LACTAMASE DOMAIN-CONTAINING PROTEIN"/>
    <property type="match status" value="1"/>
</dbReference>
<accession>A0A6N8U0D3</accession>
<dbReference type="InterPro" id="IPR001279">
    <property type="entry name" value="Metallo-B-lactamas"/>
</dbReference>
<comment type="caution">
    <text evidence="2">The sequence shown here is derived from an EMBL/GenBank/DDBJ whole genome shotgun (WGS) entry which is preliminary data.</text>
</comment>
<dbReference type="SUPFAM" id="SSF56281">
    <property type="entry name" value="Metallo-hydrolase/oxidoreductase"/>
    <property type="match status" value="1"/>
</dbReference>
<dbReference type="CDD" id="cd07721">
    <property type="entry name" value="yflN-like_MBL-fold"/>
    <property type="match status" value="1"/>
</dbReference>
<dbReference type="GO" id="GO:0016787">
    <property type="term" value="F:hydrolase activity"/>
    <property type="evidence" value="ECO:0007669"/>
    <property type="project" value="UniProtKB-KW"/>
</dbReference>
<keyword evidence="3" id="KW-1185">Reference proteome</keyword>
<organism evidence="2 3">
    <name type="scientific">Salinicoccus hispanicus</name>
    <dbReference type="NCBI Taxonomy" id="157225"/>
    <lineage>
        <taxon>Bacteria</taxon>
        <taxon>Bacillati</taxon>
        <taxon>Bacillota</taxon>
        <taxon>Bacilli</taxon>
        <taxon>Bacillales</taxon>
        <taxon>Staphylococcaceae</taxon>
        <taxon>Salinicoccus</taxon>
    </lineage>
</organism>
<dbReference type="Gene3D" id="3.60.15.10">
    <property type="entry name" value="Ribonuclease Z/Hydroxyacylglutathione hydrolase-like"/>
    <property type="match status" value="1"/>
</dbReference>
<dbReference type="AlphaFoldDB" id="A0A6N8U0D3"/>
<evidence type="ECO:0000259" key="1">
    <source>
        <dbReference type="SMART" id="SM00849"/>
    </source>
</evidence>
<feature type="domain" description="Metallo-beta-lactamase" evidence="1">
    <location>
        <begin position="38"/>
        <end position="248"/>
    </location>
</feature>
<sequence length="284" mass="31593">MMSRMEYGSDYKNLPTYSTESGNVREVLPDLCTYTNKIVNLHMVGHPEGQDFVLVDAGLTNSADAIIKVVEERFGQGSRPQAIILTHGHFDHVGSIIELIEHWDVPVYAHKLELPYLTGKTPYPDPDPTVEGGMMAKMSSIYPKEPIDLAENVHPLPADGTVPYLPEFEWIHTPGHSEGHVSFYRASDGTLIVGDAFVTVQQDSLYKTMTQKKEIHGPPVYFTNDWEAAKASVEKLASIEPKTAVFGHGKALQNDELREGLNMLAENFDEVAKPSHGKYVDDEK</sequence>
<reference evidence="2 3" key="1">
    <citation type="submission" date="2019-12" db="EMBL/GenBank/DDBJ databases">
        <title>Salinicoccus cyprini sp. nov., isolated from gastro-intestinal tract of mirror carp, Cyprinus carpio var. specularis, collected from Gobind Sagar Reservoir, Himachal Pradesh, India.</title>
        <authorList>
            <person name="Talwar C."/>
            <person name="Singh A.K."/>
            <person name="Lal R."/>
            <person name="Negi R.K."/>
        </authorList>
    </citation>
    <scope>NUCLEOTIDE SEQUENCE [LARGE SCALE GENOMIC DNA]</scope>
    <source>
        <strain evidence="2 3">J-82</strain>
    </source>
</reference>
<gene>
    <name evidence="2" type="ORF">GQ671_08015</name>
</gene>
<dbReference type="PANTHER" id="PTHR42951">
    <property type="entry name" value="METALLO-BETA-LACTAMASE DOMAIN-CONTAINING"/>
    <property type="match status" value="1"/>
</dbReference>
<evidence type="ECO:0000313" key="2">
    <source>
        <dbReference type="EMBL" id="MXQ51212.1"/>
    </source>
</evidence>